<reference evidence="3" key="1">
    <citation type="submission" date="2016-06" db="EMBL/GenBank/DDBJ databases">
        <authorList>
            <person name="Xu Y."/>
            <person name="Nagy A."/>
            <person name="Yan X."/>
            <person name="Kim S.W."/>
            <person name="Haley B."/>
            <person name="Liu N.T."/>
            <person name="Nou X."/>
        </authorList>
    </citation>
    <scope>NUCLEOTIDE SEQUENCE [LARGE SCALE GENOMIC DNA]</scope>
    <source>
        <strain evidence="3">ATCC 49129</strain>
    </source>
</reference>
<keyword evidence="1" id="KW-0472">Membrane</keyword>
<evidence type="ECO:0000313" key="3">
    <source>
        <dbReference type="Proteomes" id="UP000078572"/>
    </source>
</evidence>
<sequence length="244" mass="26868">MESVVEYIEKIERKDLEAELRSNLEGVLDMLPEESGDLLLHNLSLLPEDKRAKLISLVQKEGVINNKAVLVSILGMIVSAKTIADTIEAVAVAENMLKEAIPGMTKDLLGEFGETLTDYLAYCLNELSSSKAEIASESLKLREALGSFHQAMADAATGLEQGYKERSQHLSNLSELKIKEMDNAFNKKLLEVQKVMSEHAAKELRKAIVPVVLKAIGWRGLVSMVGVVVVGMLVHDLIAKFLFH</sequence>
<dbReference type="EMBL" id="CP016022">
    <property type="protein sequence ID" value="ANJ72219.1"/>
    <property type="molecule type" value="Genomic_DNA"/>
</dbReference>
<proteinExistence type="predicted"/>
<feature type="transmembrane region" description="Helical" evidence="1">
    <location>
        <begin position="216"/>
        <end position="238"/>
    </location>
</feature>
<dbReference type="AlphaFoldDB" id="A0A191ZVT7"/>
<dbReference type="Proteomes" id="UP000078572">
    <property type="component" value="Chromosome 1"/>
</dbReference>
<gene>
    <name evidence="2" type="ORF">A9Y76_06970</name>
</gene>
<dbReference type="GeneID" id="61525762"/>
<dbReference type="RefSeq" id="WP_064802973.1">
    <property type="nucleotide sequence ID" value="NZ_CP016022.1"/>
</dbReference>
<evidence type="ECO:0000313" key="2">
    <source>
        <dbReference type="EMBL" id="ANJ72219.1"/>
    </source>
</evidence>
<evidence type="ECO:0000256" key="1">
    <source>
        <dbReference type="SAM" id="Phobius"/>
    </source>
</evidence>
<organism evidence="2 3">
    <name type="scientific">Ralstonia insidiosa</name>
    <dbReference type="NCBI Taxonomy" id="190721"/>
    <lineage>
        <taxon>Bacteria</taxon>
        <taxon>Pseudomonadati</taxon>
        <taxon>Pseudomonadota</taxon>
        <taxon>Betaproteobacteria</taxon>
        <taxon>Burkholderiales</taxon>
        <taxon>Burkholderiaceae</taxon>
        <taxon>Ralstonia</taxon>
    </lineage>
</organism>
<keyword evidence="1" id="KW-1133">Transmembrane helix</keyword>
<name>A0A191ZVT7_9RALS</name>
<accession>A0A191ZVT7</accession>
<protein>
    <submittedName>
        <fullName evidence="2">Uncharacterized protein</fullName>
    </submittedName>
</protein>
<keyword evidence="3" id="KW-1185">Reference proteome</keyword>
<keyword evidence="1" id="KW-0812">Transmembrane</keyword>